<dbReference type="InterPro" id="IPR000008">
    <property type="entry name" value="C2_dom"/>
</dbReference>
<evidence type="ECO:0000259" key="9">
    <source>
        <dbReference type="PROSITE" id="PS50004"/>
    </source>
</evidence>
<dbReference type="Pfam" id="PF01823">
    <property type="entry name" value="MACPF"/>
    <property type="match status" value="1"/>
</dbReference>
<dbReference type="PANTHER" id="PTHR46096">
    <property type="entry name" value="PERFORIN-1"/>
    <property type="match status" value="1"/>
</dbReference>
<dbReference type="PROSITE" id="PS00279">
    <property type="entry name" value="MACPF_1"/>
    <property type="match status" value="1"/>
</dbReference>
<organism evidence="11 12">
    <name type="scientific">Electrophorus electricus</name>
    <name type="common">Electric eel</name>
    <name type="synonym">Gymnotus electricus</name>
    <dbReference type="NCBI Taxonomy" id="8005"/>
    <lineage>
        <taxon>Eukaryota</taxon>
        <taxon>Metazoa</taxon>
        <taxon>Chordata</taxon>
        <taxon>Craniata</taxon>
        <taxon>Vertebrata</taxon>
        <taxon>Euteleostomi</taxon>
        <taxon>Actinopterygii</taxon>
        <taxon>Neopterygii</taxon>
        <taxon>Teleostei</taxon>
        <taxon>Ostariophysi</taxon>
        <taxon>Gymnotiformes</taxon>
        <taxon>Gymnotoidei</taxon>
        <taxon>Gymnotidae</taxon>
        <taxon>Electrophorus</taxon>
    </lineage>
</organism>
<feature type="domain" description="MACPF" evidence="10">
    <location>
        <begin position="20"/>
        <end position="362"/>
    </location>
</feature>
<dbReference type="Ensembl" id="ENSEEET00000035333.2">
    <property type="protein sequence ID" value="ENSEEEP00000034925.2"/>
    <property type="gene ID" value="ENSEEEG00000016598.2"/>
</dbReference>
<dbReference type="Proteomes" id="UP000314983">
    <property type="component" value="Chromosome 8"/>
</dbReference>
<evidence type="ECO:0000259" key="10">
    <source>
        <dbReference type="PROSITE" id="PS51412"/>
    </source>
</evidence>
<keyword evidence="5" id="KW-0204">Cytolysis</keyword>
<dbReference type="SUPFAM" id="SSF49562">
    <property type="entry name" value="C2 domain (Calcium/lipid-binding domain, CaLB)"/>
    <property type="match status" value="1"/>
</dbReference>
<name>A0A4W4GF25_ELEEL</name>
<evidence type="ECO:0000313" key="12">
    <source>
        <dbReference type="Proteomes" id="UP000314983"/>
    </source>
</evidence>
<keyword evidence="12" id="KW-1185">Reference proteome</keyword>
<dbReference type="OMA" id="DNPQWSE"/>
<sequence>MRAFLLFLLAVPLASSCRTAPSTECQKPPFVPGHNLVGEGFNIVQMKTTGAYVVNVKDYMTGGEHGNCTICNNKLLNQEQKLPAAVLDWRIKVMCQRNIRSAVYESSRDMLRESTSSTKSNWKLGLNLPKGFDLAIGGTHSKSAKFTQSHSSQDKFSYTSHKFSCSYYSFRLHSSPPMTKEFMGSVQALPAAYNSQSKAAYENFLTTYGTHFLRQVNLGGYVRSSTALRTCQVTMSGLSIQDVSNCLSMEAGVIVKSVPIKGQVEYCKSKSNKLDKKNSFSGSFSDRITEVLGGEGGEGDLLFDGSEKQNGYNTWLKTLKNVPGVVSYSLTSLHILLSKDPSRRASLKNAIREYVMKNAIPISCSGKCKYGHRVNCACKCSNHQRVNPNCCPSKLGIAELSVTVVRAAGLWGDYFSKTDGYVKVFFENQGYTTGVIWNNNFPVWNYRINIGTVDLTQNKPLTFEVWDRDNKWDDDLLGKGSMIPKQSKDMKQSFKLKHGTLSVSVTATCGPSLTGQYCDTYAPSPESADILTYLDLVKNHRPTLLQGVYAAVQNQTFL</sequence>
<comment type="similarity">
    <text evidence="3">Belongs to the complement C6/C7/C8/C9 family.</text>
</comment>
<feature type="signal peptide" evidence="8">
    <location>
        <begin position="1"/>
        <end position="16"/>
    </location>
</feature>
<evidence type="ECO:0008006" key="13">
    <source>
        <dbReference type="Google" id="ProtNLM"/>
    </source>
</evidence>
<reference evidence="12" key="2">
    <citation type="journal article" date="2017" name="Sci. Adv.">
        <title>A tail of two voltages: Proteomic comparison of the three electric organs of the electric eel.</title>
        <authorList>
            <person name="Traeger L.L."/>
            <person name="Sabat G."/>
            <person name="Barrett-Wilt G.A."/>
            <person name="Wells G.B."/>
            <person name="Sussman M.R."/>
        </authorList>
    </citation>
    <scope>NUCLEOTIDE SEQUENCE [LARGE SCALE GENOMIC DNA]</scope>
</reference>
<proteinExistence type="inferred from homology"/>
<evidence type="ECO:0000256" key="6">
    <source>
        <dbReference type="ARBA" id="ARBA00023136"/>
    </source>
</evidence>
<keyword evidence="4" id="KW-0964">Secreted</keyword>
<keyword evidence="6" id="KW-0472">Membrane</keyword>
<evidence type="ECO:0000256" key="1">
    <source>
        <dbReference type="ARBA" id="ARBA00004370"/>
    </source>
</evidence>
<dbReference type="GO" id="GO:0022829">
    <property type="term" value="F:wide pore channel activity"/>
    <property type="evidence" value="ECO:0007669"/>
    <property type="project" value="TreeGrafter"/>
</dbReference>
<protein>
    <recommendedName>
        <fullName evidence="13">Perforin 1.3</fullName>
    </recommendedName>
</protein>
<dbReference type="GO" id="GO:0031640">
    <property type="term" value="P:killing of cells of another organism"/>
    <property type="evidence" value="ECO:0007669"/>
    <property type="project" value="UniProtKB-KW"/>
</dbReference>
<comment type="subcellular location">
    <subcellularLocation>
        <location evidence="1">Membrane</location>
    </subcellularLocation>
    <subcellularLocation>
        <location evidence="2">Secreted</location>
    </subcellularLocation>
</comment>
<dbReference type="GO" id="GO:0001771">
    <property type="term" value="P:immunological synapse formation"/>
    <property type="evidence" value="ECO:0007669"/>
    <property type="project" value="TreeGrafter"/>
</dbReference>
<evidence type="ECO:0000256" key="4">
    <source>
        <dbReference type="ARBA" id="ARBA00022525"/>
    </source>
</evidence>
<evidence type="ECO:0000256" key="2">
    <source>
        <dbReference type="ARBA" id="ARBA00004613"/>
    </source>
</evidence>
<dbReference type="Gene3D" id="2.60.40.150">
    <property type="entry name" value="C2 domain"/>
    <property type="match status" value="1"/>
</dbReference>
<dbReference type="GeneTree" id="ENSGT00940000164067"/>
<dbReference type="InterPro" id="IPR020864">
    <property type="entry name" value="MACPF"/>
</dbReference>
<evidence type="ECO:0000313" key="11">
    <source>
        <dbReference type="Ensembl" id="ENSEEEP00000034925.2"/>
    </source>
</evidence>
<keyword evidence="8" id="KW-0732">Signal</keyword>
<feature type="domain" description="C2" evidence="9">
    <location>
        <begin position="380"/>
        <end position="501"/>
    </location>
</feature>
<dbReference type="Pfam" id="PF00168">
    <property type="entry name" value="C2"/>
    <property type="match status" value="1"/>
</dbReference>
<dbReference type="SMART" id="SM00239">
    <property type="entry name" value="C2"/>
    <property type="match status" value="1"/>
</dbReference>
<dbReference type="GO" id="GO:0051607">
    <property type="term" value="P:defense response to virus"/>
    <property type="evidence" value="ECO:0007669"/>
    <property type="project" value="TreeGrafter"/>
</dbReference>
<dbReference type="AlphaFoldDB" id="A0A4W4GF25"/>
<dbReference type="InterPro" id="IPR035892">
    <property type="entry name" value="C2_domain_sf"/>
</dbReference>
<reference evidence="12" key="1">
    <citation type="journal article" date="2014" name="Science">
        <title>Nonhuman genetics. Genomic basis for the convergent evolution of electric organs.</title>
        <authorList>
            <person name="Gallant J.R."/>
            <person name="Traeger L.L."/>
            <person name="Volkening J.D."/>
            <person name="Moffett H."/>
            <person name="Chen P.H."/>
            <person name="Novina C.D."/>
            <person name="Phillips G.N.Jr."/>
            <person name="Anand R."/>
            <person name="Wells G.B."/>
            <person name="Pinch M."/>
            <person name="Guth R."/>
            <person name="Unguez G.A."/>
            <person name="Albert J.S."/>
            <person name="Zakon H.H."/>
            <person name="Samanta M.P."/>
            <person name="Sussman M.R."/>
        </authorList>
    </citation>
    <scope>NUCLEOTIDE SEQUENCE [LARGE SCALE GENOMIC DNA]</scope>
</reference>
<evidence type="ECO:0000256" key="7">
    <source>
        <dbReference type="ARBA" id="ARBA00023157"/>
    </source>
</evidence>
<accession>A0A4W4GF25</accession>
<feature type="chain" id="PRO_5044275525" description="Perforin 1.3" evidence="8">
    <location>
        <begin position="17"/>
        <end position="558"/>
    </location>
</feature>
<dbReference type="PROSITE" id="PS50004">
    <property type="entry name" value="C2"/>
    <property type="match status" value="1"/>
</dbReference>
<dbReference type="InterPro" id="IPR037300">
    <property type="entry name" value="Perforin-1_C2"/>
</dbReference>
<dbReference type="SMART" id="SM00457">
    <property type="entry name" value="MACPF"/>
    <property type="match status" value="1"/>
</dbReference>
<dbReference type="GO" id="GO:0005509">
    <property type="term" value="F:calcium ion binding"/>
    <property type="evidence" value="ECO:0007669"/>
    <property type="project" value="InterPro"/>
</dbReference>
<evidence type="ECO:0000256" key="3">
    <source>
        <dbReference type="ARBA" id="ARBA00009214"/>
    </source>
</evidence>
<dbReference type="PANTHER" id="PTHR46096:SF5">
    <property type="entry name" value="PERFORIN 1.2 PRECURSOR-RELATED"/>
    <property type="match status" value="1"/>
</dbReference>
<dbReference type="GO" id="GO:0005576">
    <property type="term" value="C:extracellular region"/>
    <property type="evidence" value="ECO:0007669"/>
    <property type="project" value="UniProtKB-SubCell"/>
</dbReference>
<evidence type="ECO:0000256" key="8">
    <source>
        <dbReference type="SAM" id="SignalP"/>
    </source>
</evidence>
<dbReference type="InterPro" id="IPR020863">
    <property type="entry name" value="MACPF_CS"/>
</dbReference>
<keyword evidence="7" id="KW-1015">Disulfide bond</keyword>
<reference evidence="11" key="3">
    <citation type="submission" date="2020-05" db="EMBL/GenBank/DDBJ databases">
        <title>Electrophorus electricus (electric eel) genome, fEleEle1, primary haplotype.</title>
        <authorList>
            <person name="Myers G."/>
            <person name="Meyer A."/>
            <person name="Fedrigo O."/>
            <person name="Formenti G."/>
            <person name="Rhie A."/>
            <person name="Tracey A."/>
            <person name="Sims Y."/>
            <person name="Jarvis E.D."/>
        </authorList>
    </citation>
    <scope>NUCLEOTIDE SEQUENCE [LARGE SCALE GENOMIC DNA]</scope>
</reference>
<dbReference type="PROSITE" id="PS51257">
    <property type="entry name" value="PROKAR_LIPOPROTEIN"/>
    <property type="match status" value="1"/>
</dbReference>
<evidence type="ECO:0000256" key="5">
    <source>
        <dbReference type="ARBA" id="ARBA00022852"/>
    </source>
</evidence>
<dbReference type="InterPro" id="IPR052784">
    <property type="entry name" value="Perforin-1_pore-forming"/>
</dbReference>
<dbReference type="GO" id="GO:0016020">
    <property type="term" value="C:membrane"/>
    <property type="evidence" value="ECO:0007669"/>
    <property type="project" value="UniProtKB-SubCell"/>
</dbReference>
<dbReference type="PROSITE" id="PS51412">
    <property type="entry name" value="MACPF_2"/>
    <property type="match status" value="1"/>
</dbReference>
<dbReference type="CDD" id="cd04032">
    <property type="entry name" value="C2_Perforin"/>
    <property type="match status" value="1"/>
</dbReference>
<reference evidence="11" key="5">
    <citation type="submission" date="2025-09" db="UniProtKB">
        <authorList>
            <consortium name="Ensembl"/>
        </authorList>
    </citation>
    <scope>IDENTIFICATION</scope>
</reference>
<dbReference type="GO" id="GO:0001913">
    <property type="term" value="P:T cell mediated cytotoxicity"/>
    <property type="evidence" value="ECO:0007669"/>
    <property type="project" value="TreeGrafter"/>
</dbReference>
<dbReference type="GO" id="GO:0140911">
    <property type="term" value="F:pore-forming activity"/>
    <property type="evidence" value="ECO:0007669"/>
    <property type="project" value="InterPro"/>
</dbReference>
<reference evidence="11" key="4">
    <citation type="submission" date="2025-08" db="UniProtKB">
        <authorList>
            <consortium name="Ensembl"/>
        </authorList>
    </citation>
    <scope>IDENTIFICATION</scope>
</reference>